<feature type="region of interest" description="Disordered" evidence="3">
    <location>
        <begin position="534"/>
        <end position="614"/>
    </location>
</feature>
<evidence type="ECO:0000256" key="1">
    <source>
        <dbReference type="ARBA" id="ARBA00006928"/>
    </source>
</evidence>
<feature type="compositionally biased region" description="Low complexity" evidence="3">
    <location>
        <begin position="565"/>
        <end position="578"/>
    </location>
</feature>
<sequence length="741" mass="79954">MSRMPSAIASGGAPPGLHMQPVHSSTVLSGPLNIPGQLASGAPHSVHTMQLPGPHEREHALAASAAGPIPGHYFSALAGNPNSPHHLPNMLPHGAPHQFHHHPVLALNRMPHFIGQPELRIFAMNKRLQQRMDDCDSAWWEAFATDFFEDDAALTVGFPTEDGPKRYTIGRTLIPRYFRSIFESGCGELYFNLRLNHEYFHHTSLTLVSTAATMTMNMIRGIPATVIIEGRLTLEFALDEMMRIRSWIFQIHSHQEMINRSMLGFQDPAFLEQLTKNITRYGMTTNTLNFFRLCVILEPMQELMSRQKAYSLTPRDCLKTTLFQKWQRMMPQEATRQPSKRRKRKGSAAATETNSNSSTGRASKRKQSPAPLPSHHIAQPGDVMIVGEPTLMGGDFGDEDERLITRLENTQYDAAMNANPHMHPNFSSPNEAPNLISSPPGSVNLPMNSGPHSLPGVQFRTALSLGGPNSHPGMAMNDPVFSNSLLSTSQHPSGVPVSMFPGQQQQHPISTSARFAPHGNPVMVSQHYVLAQSKSSMSGSNTPSSRDFYQPPLPSSASDLMMHPSGRSSSTSSLVDGGSSLGGFPNCPSPNMPSRQSARFTPPGLPNGLGSVSSTSAQQNFLLPPEMVGCANSLSQMPISCSSLGSTPPTSYTPEAIDSTNMMHSSVNQASAGTAVKAGASPVIFSCMGSGTNGTQGTPEQTLAPMMVGPGCDQLPAGVLNEAEDVKSSVAHHVRSNSESV</sequence>
<reference evidence="5 6" key="1">
    <citation type="journal article" date="2019" name="BMC Genomics">
        <title>New insights from Opisthorchis felineus genome: update on genomics of the epidemiologically important liver flukes.</title>
        <authorList>
            <person name="Ershov N.I."/>
            <person name="Mordvinov V.A."/>
            <person name="Prokhortchouk E.B."/>
            <person name="Pakharukova M.Y."/>
            <person name="Gunbin K.V."/>
            <person name="Ustyantsev K."/>
            <person name="Genaev M.A."/>
            <person name="Blinov A.G."/>
            <person name="Mazur A."/>
            <person name="Boulygina E."/>
            <person name="Tsygankova S."/>
            <person name="Khrameeva E."/>
            <person name="Chekanov N."/>
            <person name="Fan G."/>
            <person name="Xiao A."/>
            <person name="Zhang H."/>
            <person name="Xu X."/>
            <person name="Yang H."/>
            <person name="Solovyev V."/>
            <person name="Lee S.M."/>
            <person name="Liu X."/>
            <person name="Afonnikov D.A."/>
            <person name="Skryabin K.G."/>
        </authorList>
    </citation>
    <scope>NUCLEOTIDE SEQUENCE [LARGE SCALE GENOMIC DNA]</scope>
    <source>
        <strain evidence="5">AK-0245</strain>
        <tissue evidence="5">Whole organism</tissue>
    </source>
</reference>
<dbReference type="InterPro" id="IPR029005">
    <property type="entry name" value="LIM-bd/SEUSS"/>
</dbReference>
<evidence type="ECO:0000313" key="5">
    <source>
        <dbReference type="EMBL" id="TGZ74205.1"/>
    </source>
</evidence>
<comment type="caution">
    <text evidence="5">The sequence shown here is derived from an EMBL/GenBank/DDBJ whole genome shotgun (WGS) entry which is preliminary data.</text>
</comment>
<dbReference type="Pfam" id="PF01803">
    <property type="entry name" value="LIM_bind"/>
    <property type="match status" value="1"/>
</dbReference>
<feature type="region of interest" description="Disordered" evidence="3">
    <location>
        <begin position="1"/>
        <end position="57"/>
    </location>
</feature>
<accession>A0A4S2MCH3</accession>
<name>A0A4S2MCH3_OPIFE</name>
<dbReference type="PROSITE" id="PS51957">
    <property type="entry name" value="LID"/>
    <property type="match status" value="1"/>
</dbReference>
<dbReference type="STRING" id="147828.A0A4S2MCH3"/>
<dbReference type="GO" id="GO:0030274">
    <property type="term" value="F:LIM domain binding"/>
    <property type="evidence" value="ECO:0007669"/>
    <property type="project" value="UniProtKB-UniRule"/>
</dbReference>
<dbReference type="AlphaFoldDB" id="A0A4S2MCH3"/>
<organism evidence="5 6">
    <name type="scientific">Opisthorchis felineus</name>
    <dbReference type="NCBI Taxonomy" id="147828"/>
    <lineage>
        <taxon>Eukaryota</taxon>
        <taxon>Metazoa</taxon>
        <taxon>Spiralia</taxon>
        <taxon>Lophotrochozoa</taxon>
        <taxon>Platyhelminthes</taxon>
        <taxon>Trematoda</taxon>
        <taxon>Digenea</taxon>
        <taxon>Opisthorchiida</taxon>
        <taxon>Opisthorchiata</taxon>
        <taxon>Opisthorchiidae</taxon>
        <taxon>Opisthorchis</taxon>
    </lineage>
</organism>
<evidence type="ECO:0000256" key="3">
    <source>
        <dbReference type="SAM" id="MobiDB-lite"/>
    </source>
</evidence>
<gene>
    <name evidence="5" type="ORF">CRM22_001072</name>
</gene>
<dbReference type="InterPro" id="IPR041363">
    <property type="entry name" value="LID"/>
</dbReference>
<dbReference type="OrthoDB" id="774557at2759"/>
<feature type="domain" description="LIM interaction" evidence="4">
    <location>
        <begin position="382"/>
        <end position="421"/>
    </location>
</feature>
<proteinExistence type="inferred from homology"/>
<dbReference type="PANTHER" id="PTHR10378">
    <property type="entry name" value="LIM DOMAIN-BINDING PROTEIN"/>
    <property type="match status" value="1"/>
</dbReference>
<dbReference type="Gene3D" id="2.10.110.10">
    <property type="entry name" value="Cysteine Rich Protein"/>
    <property type="match status" value="1"/>
</dbReference>
<evidence type="ECO:0000256" key="2">
    <source>
        <dbReference type="PROSITE-ProRule" id="PRU01302"/>
    </source>
</evidence>
<evidence type="ECO:0000313" key="6">
    <source>
        <dbReference type="Proteomes" id="UP000308267"/>
    </source>
</evidence>
<evidence type="ECO:0000259" key="4">
    <source>
        <dbReference type="PROSITE" id="PS51957"/>
    </source>
</evidence>
<dbReference type="Proteomes" id="UP000308267">
    <property type="component" value="Unassembled WGS sequence"/>
</dbReference>
<feature type="compositionally biased region" description="Low complexity" evidence="3">
    <location>
        <begin position="347"/>
        <end position="359"/>
    </location>
</feature>
<keyword evidence="6" id="KW-1185">Reference proteome</keyword>
<feature type="compositionally biased region" description="Polar residues" evidence="3">
    <location>
        <begin position="534"/>
        <end position="547"/>
    </location>
</feature>
<dbReference type="EMBL" id="SJOL01002045">
    <property type="protein sequence ID" value="TGZ74205.1"/>
    <property type="molecule type" value="Genomic_DNA"/>
</dbReference>
<comment type="similarity">
    <text evidence="1 2">Belongs to the LDB family.</text>
</comment>
<feature type="region of interest" description="Disordered" evidence="3">
    <location>
        <begin position="328"/>
        <end position="382"/>
    </location>
</feature>
<protein>
    <recommendedName>
        <fullName evidence="4">LIM interaction domain-containing protein</fullName>
    </recommendedName>
</protein>
<dbReference type="Pfam" id="PF17916">
    <property type="entry name" value="LID"/>
    <property type="match status" value="1"/>
</dbReference>